<keyword evidence="1" id="KW-0812">Transmembrane</keyword>
<dbReference type="InParanoid" id="K0I8M3"/>
<dbReference type="AlphaFoldDB" id="K0I8M3"/>
<dbReference type="RefSeq" id="WP_015018177.1">
    <property type="nucleotide sequence ID" value="NC_018719.1"/>
</dbReference>
<keyword evidence="3" id="KW-1185">Reference proteome</keyword>
<feature type="transmembrane region" description="Helical" evidence="1">
    <location>
        <begin position="21"/>
        <end position="44"/>
    </location>
</feature>
<dbReference type="PANTHER" id="PTHR43739">
    <property type="entry name" value="XYLOGLUCANASE (EUROFUNG)"/>
    <property type="match status" value="1"/>
</dbReference>
<dbReference type="InterPro" id="IPR052025">
    <property type="entry name" value="Xyloglucanase_GH74"/>
</dbReference>
<evidence type="ECO:0000313" key="2">
    <source>
        <dbReference type="EMBL" id="AFU57631.1"/>
    </source>
</evidence>
<protein>
    <submittedName>
        <fullName evidence="2">BNR repeat-containing glycosyl hydrolase</fullName>
    </submittedName>
</protein>
<reference evidence="2 3" key="1">
    <citation type="journal article" date="2012" name="Environ. Microbiol.">
        <title>The genome of the ammonia-oxidizing Candidatus Nitrososphaera gargensis: insights into metabolic versatility and environmental adaptations.</title>
        <authorList>
            <person name="Spang A."/>
            <person name="Poehlein A."/>
            <person name="Offre P."/>
            <person name="Zumbragel S."/>
            <person name="Haider S."/>
            <person name="Rychlik N."/>
            <person name="Nowka B."/>
            <person name="Schmeisser C."/>
            <person name="Lebedeva E.V."/>
            <person name="Rattei T."/>
            <person name="Bohm C."/>
            <person name="Schmid M."/>
            <person name="Galushko A."/>
            <person name="Hatzenpichler R."/>
            <person name="Weinmaier T."/>
            <person name="Daniel R."/>
            <person name="Schleper C."/>
            <person name="Spieck E."/>
            <person name="Streit W."/>
            <person name="Wagner M."/>
        </authorList>
    </citation>
    <scope>NUCLEOTIDE SEQUENCE [LARGE SCALE GENOMIC DNA]</scope>
    <source>
        <strain evidence="3">Ga9.2</strain>
    </source>
</reference>
<dbReference type="InterPro" id="IPR054817">
    <property type="entry name" value="Glycosyl_F510_1955-like"/>
</dbReference>
<dbReference type="GO" id="GO:0010411">
    <property type="term" value="P:xyloglucan metabolic process"/>
    <property type="evidence" value="ECO:0007669"/>
    <property type="project" value="TreeGrafter"/>
</dbReference>
<dbReference type="GO" id="GO:0016787">
    <property type="term" value="F:hydrolase activity"/>
    <property type="evidence" value="ECO:0007669"/>
    <property type="project" value="UniProtKB-KW"/>
</dbReference>
<evidence type="ECO:0000313" key="3">
    <source>
        <dbReference type="Proteomes" id="UP000008037"/>
    </source>
</evidence>
<dbReference type="HOGENOM" id="CLU_070024_2_0_2"/>
<organism evidence="2 3">
    <name type="scientific">Nitrososphaera gargensis (strain Ga9.2)</name>
    <dbReference type="NCBI Taxonomy" id="1237085"/>
    <lineage>
        <taxon>Archaea</taxon>
        <taxon>Nitrososphaerota</taxon>
        <taxon>Nitrososphaeria</taxon>
        <taxon>Nitrososphaerales</taxon>
        <taxon>Nitrososphaeraceae</taxon>
        <taxon>Nitrososphaera</taxon>
    </lineage>
</organism>
<keyword evidence="1" id="KW-1133">Transmembrane helix</keyword>
<dbReference type="Gene3D" id="2.130.10.10">
    <property type="entry name" value="YVTN repeat-like/Quinoprotein amine dehydrogenase"/>
    <property type="match status" value="2"/>
</dbReference>
<dbReference type="BioCyc" id="CNIT1237085:G1324-686-MONOMER"/>
<evidence type="ECO:0000256" key="1">
    <source>
        <dbReference type="SAM" id="Phobius"/>
    </source>
</evidence>
<dbReference type="CDD" id="cd15482">
    <property type="entry name" value="Sialidase_non-viral"/>
    <property type="match status" value="1"/>
</dbReference>
<dbReference type="PANTHER" id="PTHR43739:SF5">
    <property type="entry name" value="EXO-ALPHA-SIALIDASE"/>
    <property type="match status" value="1"/>
</dbReference>
<dbReference type="InterPro" id="IPR015943">
    <property type="entry name" value="WD40/YVTN_repeat-like_dom_sf"/>
</dbReference>
<keyword evidence="2" id="KW-0378">Hydrolase</keyword>
<dbReference type="SUPFAM" id="SSF110296">
    <property type="entry name" value="Oligoxyloglucan reducing end-specific cellobiohydrolase"/>
    <property type="match status" value="1"/>
</dbReference>
<dbReference type="NCBIfam" id="NF045728">
    <property type="entry name" value="glycosyl_F510_1955"/>
    <property type="match status" value="1"/>
</dbReference>
<dbReference type="KEGG" id="nga:Ngar_c06880"/>
<accession>K0I8M3</accession>
<proteinExistence type="predicted"/>
<dbReference type="EMBL" id="CP002408">
    <property type="protein sequence ID" value="AFU57631.1"/>
    <property type="molecule type" value="Genomic_DNA"/>
</dbReference>
<keyword evidence="1" id="KW-0472">Membrane</keyword>
<name>K0I8M3_NITGG</name>
<dbReference type="Proteomes" id="UP000008037">
    <property type="component" value="Chromosome"/>
</dbReference>
<sequence>MGKHEKKKSSPTVKSSKSGKTKFIAIGVGIAIVVAIGIGLAISMGNNVPSDSSNSRTVPWIHVHGLGIDPSDASVLYIATHGDFYKSVDGGVPVKVDKQRADYMAFNAPLTEGVPLYSSGHPSTGGNTGLIKSTDGGQTWQVVSTVLDPPVDFHAMSVSASDPDTIIGFDSGERGLFKTTDAGSTWDKFDYPGKYVIALAIAPDDPNVIFAGTPSGLFQSNDSAESWTQLDQYKGIAVMALTFDAEGNLYASTEEFGLAKSSDLGKSWENINRPPDNLIATSIAVDSENKLLYVAGHSASQGYQEVFRGSLDGSDWQLVGTNKAL</sequence>
<dbReference type="OrthoDB" id="197823at2157"/>
<gene>
    <name evidence="2" type="ordered locus">Ngar_c06880</name>
</gene>
<dbReference type="GeneID" id="13795083"/>